<gene>
    <name evidence="1" type="ORF">B4U80_00536</name>
</gene>
<accession>A0A443RXA8</accession>
<evidence type="ECO:0000313" key="2">
    <source>
        <dbReference type="Proteomes" id="UP000288716"/>
    </source>
</evidence>
<comment type="caution">
    <text evidence="1">The sequence shown here is derived from an EMBL/GenBank/DDBJ whole genome shotgun (WGS) entry which is preliminary data.</text>
</comment>
<keyword evidence="2" id="KW-1185">Reference proteome</keyword>
<protein>
    <submittedName>
        <fullName evidence="1">Uncharacterized protein</fullName>
    </submittedName>
</protein>
<dbReference type="Proteomes" id="UP000288716">
    <property type="component" value="Unassembled WGS sequence"/>
</dbReference>
<proteinExistence type="predicted"/>
<sequence length="57" mass="6804">MSTSLHLRNSCQHFYCLWLAKKFFGDQSFWVEKWFHSLSLLYDLTLTKTVILCAECI</sequence>
<evidence type="ECO:0000313" key="1">
    <source>
        <dbReference type="EMBL" id="RWS19805.1"/>
    </source>
</evidence>
<dbReference type="VEuPathDB" id="VectorBase:LDEU012235"/>
<dbReference type="AlphaFoldDB" id="A0A443RXA8"/>
<organism evidence="1 2">
    <name type="scientific">Leptotrombidium deliense</name>
    <dbReference type="NCBI Taxonomy" id="299467"/>
    <lineage>
        <taxon>Eukaryota</taxon>
        <taxon>Metazoa</taxon>
        <taxon>Ecdysozoa</taxon>
        <taxon>Arthropoda</taxon>
        <taxon>Chelicerata</taxon>
        <taxon>Arachnida</taxon>
        <taxon>Acari</taxon>
        <taxon>Acariformes</taxon>
        <taxon>Trombidiformes</taxon>
        <taxon>Prostigmata</taxon>
        <taxon>Anystina</taxon>
        <taxon>Parasitengona</taxon>
        <taxon>Trombiculoidea</taxon>
        <taxon>Trombiculidae</taxon>
        <taxon>Leptotrombidium</taxon>
    </lineage>
</organism>
<name>A0A443RXA8_9ACAR</name>
<dbReference type="EMBL" id="NCKV01022596">
    <property type="protein sequence ID" value="RWS19805.1"/>
    <property type="molecule type" value="Genomic_DNA"/>
</dbReference>
<reference evidence="1 2" key="1">
    <citation type="journal article" date="2018" name="Gigascience">
        <title>Genomes of trombidid mites reveal novel predicted allergens and laterally-transferred genes associated with secondary metabolism.</title>
        <authorList>
            <person name="Dong X."/>
            <person name="Chaisiri K."/>
            <person name="Xia D."/>
            <person name="Armstrong S.D."/>
            <person name="Fang Y."/>
            <person name="Donnelly M.J."/>
            <person name="Kadowaki T."/>
            <person name="McGarry J.W."/>
            <person name="Darby A.C."/>
            <person name="Makepeace B.L."/>
        </authorList>
    </citation>
    <scope>NUCLEOTIDE SEQUENCE [LARGE SCALE GENOMIC DNA]</scope>
    <source>
        <strain evidence="1">UoL-UT</strain>
    </source>
</reference>